<reference evidence="1" key="1">
    <citation type="submission" date="2021-12" db="EMBL/GenBank/DDBJ databases">
        <title>Novel species in genus Dyadobacter.</title>
        <authorList>
            <person name="Ma C."/>
        </authorList>
    </citation>
    <scope>NUCLEOTIDE SEQUENCE</scope>
    <source>
        <strain evidence="1">LJ419</strain>
    </source>
</reference>
<dbReference type="RefSeq" id="WP_234656515.1">
    <property type="nucleotide sequence ID" value="NZ_CP094997.1"/>
</dbReference>
<evidence type="ECO:0000313" key="1">
    <source>
        <dbReference type="EMBL" id="MCF0063544.1"/>
    </source>
</evidence>
<protein>
    <submittedName>
        <fullName evidence="1">Uncharacterized protein</fullName>
    </submittedName>
</protein>
<dbReference type="EMBL" id="JAJTTC010000005">
    <property type="protein sequence ID" value="MCF0063544.1"/>
    <property type="molecule type" value="Genomic_DNA"/>
</dbReference>
<keyword evidence="2" id="KW-1185">Reference proteome</keyword>
<proteinExistence type="predicted"/>
<dbReference type="AlphaFoldDB" id="A0A9X1PNI8"/>
<dbReference type="Proteomes" id="UP001139000">
    <property type="component" value="Unassembled WGS sequence"/>
</dbReference>
<organism evidence="1 2">
    <name type="scientific">Dyadobacter chenwenxiniae</name>
    <dbReference type="NCBI Taxonomy" id="2906456"/>
    <lineage>
        <taxon>Bacteria</taxon>
        <taxon>Pseudomonadati</taxon>
        <taxon>Bacteroidota</taxon>
        <taxon>Cytophagia</taxon>
        <taxon>Cytophagales</taxon>
        <taxon>Spirosomataceae</taxon>
        <taxon>Dyadobacter</taxon>
    </lineage>
</organism>
<accession>A0A9X1PNI8</accession>
<gene>
    <name evidence="1" type="ORF">LXM26_18675</name>
</gene>
<evidence type="ECO:0000313" key="2">
    <source>
        <dbReference type="Proteomes" id="UP001139000"/>
    </source>
</evidence>
<name>A0A9X1PNI8_9BACT</name>
<comment type="caution">
    <text evidence="1">The sequence shown here is derived from an EMBL/GenBank/DDBJ whole genome shotgun (WGS) entry which is preliminary data.</text>
</comment>
<sequence>MHTLTIEIPEQFEKKAVLLSIAVQLYQKGALTAKQAGDLAEVPMNDLVYYSLSDNDPAKELIKPTMKYASTEEWIENLKTEQNYKGFDKERMRKLADEMDIQEPLELLLSQLTK</sequence>